<dbReference type="EMBL" id="CP001287">
    <property type="protein sequence ID" value="ACK65042.1"/>
    <property type="molecule type" value="Genomic_DNA"/>
</dbReference>
<accession>B7JZU9</accession>
<evidence type="ECO:0000313" key="4">
    <source>
        <dbReference type="Proteomes" id="UP000008204"/>
    </source>
</evidence>
<gene>
    <name evidence="3" type="ordered locus">PCC8801_0966</name>
</gene>
<reference evidence="4" key="1">
    <citation type="journal article" date="2011" name="MBio">
        <title>Novel metabolic attributes of the genus Cyanothece, comprising a group of unicellular nitrogen-fixing Cyanobacteria.</title>
        <authorList>
            <person name="Bandyopadhyay A."/>
            <person name="Elvitigala T."/>
            <person name="Welsh E."/>
            <person name="Stockel J."/>
            <person name="Liberton M."/>
            <person name="Min H."/>
            <person name="Sherman L.A."/>
            <person name="Pakrasi H.B."/>
        </authorList>
    </citation>
    <scope>NUCLEOTIDE SEQUENCE [LARGE SCALE GENOMIC DNA]</scope>
    <source>
        <strain evidence="4">PCC 8801</strain>
    </source>
</reference>
<dbReference type="STRING" id="41431.PCC8801_0966"/>
<dbReference type="OrthoDB" id="428584at2"/>
<keyword evidence="1" id="KW-0175">Coiled coil</keyword>
<feature type="compositionally biased region" description="Polar residues" evidence="2">
    <location>
        <begin position="242"/>
        <end position="265"/>
    </location>
</feature>
<dbReference type="AlphaFoldDB" id="B7JZU9"/>
<dbReference type="KEGG" id="cyp:PCC8801_0966"/>
<proteinExistence type="predicted"/>
<dbReference type="Proteomes" id="UP000008204">
    <property type="component" value="Chromosome"/>
</dbReference>
<sequence>MSNHNSPQMPFESLFDPDYTPDNHQGQTDAANAEIFTPEPPNEVPVTPEPIEISVTPENDPATSRDWFNLARKLRGQNRELLESIVQLEQALAESQQQLQEQGRQARRNDSITTQQSAQLSVLQEQLQASQELSQRQQLEIATLTEQLKTTQTQLAQVERECTLLKQRCQDKGNQLILAQKQAEELEARLQRQQRYALQYKAALDECLSNAARKNQANSSGTASGEVIPLKPQVTPIKAWSEQPQVKNELGVSSATSETKPTESPENPAVLDQTLEELFSLAPEIPEAMRETTLKTEEAVESQLSETQQPMVNQTDSNSSGLVVSQPQTLAVSNPVPFSFAIKRKKPPVKPDIDLPSFLRRSSH</sequence>
<dbReference type="RefSeq" id="WP_012594317.1">
    <property type="nucleotide sequence ID" value="NC_011726.1"/>
</dbReference>
<feature type="region of interest" description="Disordered" evidence="2">
    <location>
        <begin position="293"/>
        <end position="326"/>
    </location>
</feature>
<feature type="compositionally biased region" description="Polar residues" evidence="2">
    <location>
        <begin position="302"/>
        <end position="326"/>
    </location>
</feature>
<evidence type="ECO:0000256" key="1">
    <source>
        <dbReference type="SAM" id="Coils"/>
    </source>
</evidence>
<evidence type="ECO:0000256" key="2">
    <source>
        <dbReference type="SAM" id="MobiDB-lite"/>
    </source>
</evidence>
<name>B7JZU9_RIPO1</name>
<keyword evidence="4" id="KW-1185">Reference proteome</keyword>
<dbReference type="HOGENOM" id="CLU_771011_0_0_3"/>
<protein>
    <submittedName>
        <fullName evidence="3">Uncharacterized protein</fullName>
    </submittedName>
</protein>
<organism evidence="3 4">
    <name type="scientific">Rippkaea orientalis (strain PCC 8801 / RF-1)</name>
    <name type="common">Cyanothece sp. (strain PCC 8801)</name>
    <dbReference type="NCBI Taxonomy" id="41431"/>
    <lineage>
        <taxon>Bacteria</taxon>
        <taxon>Bacillati</taxon>
        <taxon>Cyanobacteriota</taxon>
        <taxon>Cyanophyceae</taxon>
        <taxon>Oscillatoriophycideae</taxon>
        <taxon>Chroococcales</taxon>
        <taxon>Aphanothecaceae</taxon>
        <taxon>Rippkaea</taxon>
        <taxon>Rippkaea orientalis</taxon>
    </lineage>
</organism>
<dbReference type="eggNOG" id="COG1196">
    <property type="taxonomic scope" value="Bacteria"/>
</dbReference>
<feature type="region of interest" description="Disordered" evidence="2">
    <location>
        <begin position="238"/>
        <end position="269"/>
    </location>
</feature>
<evidence type="ECO:0000313" key="3">
    <source>
        <dbReference type="EMBL" id="ACK65042.1"/>
    </source>
</evidence>
<feature type="compositionally biased region" description="Low complexity" evidence="2">
    <location>
        <begin position="44"/>
        <end position="53"/>
    </location>
</feature>
<feature type="coiled-coil region" evidence="1">
    <location>
        <begin position="71"/>
        <end position="203"/>
    </location>
</feature>
<feature type="region of interest" description="Disordered" evidence="2">
    <location>
        <begin position="1"/>
        <end position="64"/>
    </location>
</feature>